<dbReference type="WBParaSite" id="ALUE_0001227101-mRNA-1">
    <property type="protein sequence ID" value="ALUE_0001227101-mRNA-1"/>
    <property type="gene ID" value="ALUE_0001227101"/>
</dbReference>
<protein>
    <submittedName>
        <fullName evidence="4">Endonuclease/exonuclease/phosphatase domain-containing protein</fullName>
    </submittedName>
</protein>
<sequence>MEPSEVMKNSQSVEAVSPKLRPDGSCYHERPEAVSVFPLEGFTDLLSEGTSMLFDRVPRVWENVQKPYFNGQPFRVCSYNVLCQKQIARTAFLYQHLLSSFGREYQLTWEYRSALLAREFSMIDADVLCLQEVQYDHYAQFYEPTLKAVGYSGIYNKRTGNMIDGCAIFFKSNMELIAYRSFEYKFDECTHLNKDNIGQTARFRLKDNNAEVCVFNTHLVFNKRLGDVKLAQLAVLLANLEKECGSSSKYECPYVVCGDFNMEPYSAMYNFFTGGQLSFENLKEFEVSGQGEIGGLKLEPDILPSSCNIGYNYKEEKPKYDLQKWTHNLKMASVYLHITRNCAKLKSKGKQDAIVLTEGPLHLIRRLTLPDEMVLRATLGPWPNSATPSDHIPLVADFILE</sequence>
<dbReference type="PANTHER" id="PTHR12121:SF34">
    <property type="entry name" value="PROTEIN ANGEL"/>
    <property type="match status" value="1"/>
</dbReference>
<dbReference type="InterPro" id="IPR005135">
    <property type="entry name" value="Endo/exonuclease/phosphatase"/>
</dbReference>
<evidence type="ECO:0000313" key="4">
    <source>
        <dbReference type="WBParaSite" id="ALUE_0001227101-mRNA-1"/>
    </source>
</evidence>
<organism evidence="3 4">
    <name type="scientific">Ascaris lumbricoides</name>
    <name type="common">Giant roundworm</name>
    <dbReference type="NCBI Taxonomy" id="6252"/>
    <lineage>
        <taxon>Eukaryota</taxon>
        <taxon>Metazoa</taxon>
        <taxon>Ecdysozoa</taxon>
        <taxon>Nematoda</taxon>
        <taxon>Chromadorea</taxon>
        <taxon>Rhabditida</taxon>
        <taxon>Spirurina</taxon>
        <taxon>Ascaridomorpha</taxon>
        <taxon>Ascaridoidea</taxon>
        <taxon>Ascarididae</taxon>
        <taxon>Ascaris</taxon>
    </lineage>
</organism>
<feature type="region of interest" description="Disordered" evidence="1">
    <location>
        <begin position="1"/>
        <end position="22"/>
    </location>
</feature>
<reference evidence="4" key="1">
    <citation type="submission" date="2023-03" db="UniProtKB">
        <authorList>
            <consortium name="WormBaseParasite"/>
        </authorList>
    </citation>
    <scope>IDENTIFICATION</scope>
</reference>
<dbReference type="Gene3D" id="3.60.10.10">
    <property type="entry name" value="Endonuclease/exonuclease/phosphatase"/>
    <property type="match status" value="1"/>
</dbReference>
<feature type="domain" description="Endonuclease/exonuclease/phosphatase" evidence="2">
    <location>
        <begin position="77"/>
        <end position="391"/>
    </location>
</feature>
<dbReference type="AlphaFoldDB" id="A0A9J2PRW8"/>
<dbReference type="SUPFAM" id="SSF56219">
    <property type="entry name" value="DNase I-like"/>
    <property type="match status" value="1"/>
</dbReference>
<evidence type="ECO:0000256" key="1">
    <source>
        <dbReference type="SAM" id="MobiDB-lite"/>
    </source>
</evidence>
<dbReference type="InterPro" id="IPR036691">
    <property type="entry name" value="Endo/exonu/phosph_ase_sf"/>
</dbReference>
<proteinExistence type="predicted"/>
<keyword evidence="3" id="KW-1185">Reference proteome</keyword>
<evidence type="ECO:0000313" key="3">
    <source>
        <dbReference type="Proteomes" id="UP000036681"/>
    </source>
</evidence>
<dbReference type="InterPro" id="IPR050410">
    <property type="entry name" value="CCR4/nocturin_mRNA_transcr"/>
</dbReference>
<dbReference type="Proteomes" id="UP000036681">
    <property type="component" value="Unplaced"/>
</dbReference>
<accession>A0A9J2PRW8</accession>
<dbReference type="Pfam" id="PF03372">
    <property type="entry name" value="Exo_endo_phos"/>
    <property type="match status" value="1"/>
</dbReference>
<dbReference type="PANTHER" id="PTHR12121">
    <property type="entry name" value="CARBON CATABOLITE REPRESSOR PROTEIN 4"/>
    <property type="match status" value="1"/>
</dbReference>
<dbReference type="GO" id="GO:0000175">
    <property type="term" value="F:3'-5'-RNA exonuclease activity"/>
    <property type="evidence" value="ECO:0007669"/>
    <property type="project" value="TreeGrafter"/>
</dbReference>
<evidence type="ECO:0000259" key="2">
    <source>
        <dbReference type="Pfam" id="PF03372"/>
    </source>
</evidence>
<name>A0A9J2PRW8_ASCLU</name>